<protein>
    <submittedName>
        <fullName evidence="2">Uncharacterized protein DUF3883</fullName>
    </submittedName>
</protein>
<organism evidence="2 3">
    <name type="scientific">Arcticibacter pallidicorallinus</name>
    <dbReference type="NCBI Taxonomy" id="1259464"/>
    <lineage>
        <taxon>Bacteria</taxon>
        <taxon>Pseudomonadati</taxon>
        <taxon>Bacteroidota</taxon>
        <taxon>Sphingobacteriia</taxon>
        <taxon>Sphingobacteriales</taxon>
        <taxon>Sphingobacteriaceae</taxon>
        <taxon>Arcticibacter</taxon>
    </lineage>
</organism>
<evidence type="ECO:0000259" key="1">
    <source>
        <dbReference type="Pfam" id="PF13020"/>
    </source>
</evidence>
<sequence length="1360" mass="155523">MTGPKPRYLINMLENTIETPAMLRAAVGEVFDEHRDRSEESLESARKVQALFAASYKSRFFLELLQNARDAIIAGRVKNGSIKAWLENDCLYFANNGIPFDRKGVRSLCFPAISTKDSRDFIGHKGIGFSAVLEITDSPEVITNYGTIVFNTAAAAIELGNKHLPSELPLFQYPMYREENITAAYPVLATQGFTTIFRFPLKDAFKGKTSLVAANLLAPEDLVFLKAIQFLQIGDSDLTLNDEHNPVTVSTGGSKRNFKSYDTILELPPADIARFSPEELESFGDATSAECRYLLEIGEDGKFKPTPRARLHLFYGMDFGTGLSFSIHSLFAVTLDRKRLATDSYLNQTLFKQIAAFYSGTFLEKIKAEFARQELEILAFTRESNNQLDKFYDHLRAGLRTSSFIYHEPSNAYKSPSEIYLVSQAEYEVFRDGFLGEKCLFKAPSERIKSWLQKECGVVDLPDSSIKHHIEAKCLQFVDDPAFFTSLYELLNSRKLTVTDKQVLLTQNNTLVKSNETEIYYQRRSNLKSPAILDASVSFLNNEIKIDRIREEARKYLGVREFNEQNLINTAIKVLKVQNPIIAEDQKIIVELLYFLKQFESIDDTACQSITESIHLPTQNRKTENLSWRSPLYSPVYFDDFLYGSFYNQDFDAIDWTALGITNDVESWRSFLARLGVWTIPAIYIVEGETTFEDNDSHTIITNDRALHQPYYLSAEFAIAWCNAWPTYRLFIITNRYNAKMAVDGQSYDDKKKTRSSAAYRLLQQLAWIPAKQAGQPETLHRAKEVIYLTQDEKIKTANQVISAYYPVGELDNVLHAQFIEDFDLKHLNIKSAQNFYNLLDHVAATDLNSISDLRNYEKCYHRFLAYLSDFYNAHRQHVSLPELKKRKYLCRSLIDQSYDWELGENCIHIDEKALLDKLSANGLLRYIDNPFSFTKRDKNEWGKHAKDIGRPISSIFALSLGSTGNVQSLISTVKNLELVIAFVEADLDNNFTDVDIQYFKTAELYIHQQLLVNYHYVAGDKTIELRQLFYTTGDKDKARLNIETNVQYRSRQLSEALLDYFEHYTGRELKRLNLVFEQLLDPVRKGESKRRYAADLDIDLVRVEQIQNLLTEDYYVDKPRDEGGTIIVVPVPTNPNLHPAFKPVSKVVHQEVEQIELETEFTLAESLEYLDQFTSLPSELFTPAVDTATSPVFTAPVTRRPATNHTMPIPRAELSEDARKDIGLMAEYYVYKKLIEAEPSLLELLGLDASVAKSVCWFNLPRIADQSIDDQSVGIGHDLYLDSHDLAIEVKGMVDNTPYVHITGPEFDSMRRRGDKYFLIIIKKVIKGDQIKTLVIRDPYREIVDRNLKFIEAKVSGTV</sequence>
<keyword evidence="3" id="KW-1185">Reference proteome</keyword>
<name>A0A2T0U481_9SPHI</name>
<dbReference type="InterPro" id="IPR036890">
    <property type="entry name" value="HATPase_C_sf"/>
</dbReference>
<feature type="domain" description="Protein NO VEIN C-terminal" evidence="1">
    <location>
        <begin position="1267"/>
        <end position="1330"/>
    </location>
</feature>
<dbReference type="EMBL" id="PVTH01000005">
    <property type="protein sequence ID" value="PRY52727.1"/>
    <property type="molecule type" value="Genomic_DNA"/>
</dbReference>
<gene>
    <name evidence="2" type="ORF">B0I27_105195</name>
</gene>
<accession>A0A2T0U481</accession>
<evidence type="ECO:0000313" key="2">
    <source>
        <dbReference type="EMBL" id="PRY52727.1"/>
    </source>
</evidence>
<dbReference type="PANTHER" id="PTHR32387">
    <property type="entry name" value="WU:FJ29H11"/>
    <property type="match status" value="1"/>
</dbReference>
<evidence type="ECO:0000313" key="3">
    <source>
        <dbReference type="Proteomes" id="UP000238034"/>
    </source>
</evidence>
<dbReference type="Proteomes" id="UP000238034">
    <property type="component" value="Unassembled WGS sequence"/>
</dbReference>
<comment type="caution">
    <text evidence="2">The sequence shown here is derived from an EMBL/GenBank/DDBJ whole genome shotgun (WGS) entry which is preliminary data.</text>
</comment>
<dbReference type="Gene3D" id="3.30.565.10">
    <property type="entry name" value="Histidine kinase-like ATPase, C-terminal domain"/>
    <property type="match status" value="1"/>
</dbReference>
<dbReference type="InterPro" id="IPR024975">
    <property type="entry name" value="NOV_C"/>
</dbReference>
<dbReference type="NCBIfam" id="NF047352">
    <property type="entry name" value="P_loop_sacsin"/>
    <property type="match status" value="1"/>
</dbReference>
<proteinExistence type="predicted"/>
<dbReference type="Pfam" id="PF13020">
    <property type="entry name" value="NOV_C"/>
    <property type="match status" value="1"/>
</dbReference>
<dbReference type="SUPFAM" id="SSF55874">
    <property type="entry name" value="ATPase domain of HSP90 chaperone/DNA topoisomerase II/histidine kinase"/>
    <property type="match status" value="1"/>
</dbReference>
<dbReference type="InterPro" id="IPR052957">
    <property type="entry name" value="Auxin_embryo_med"/>
</dbReference>
<dbReference type="OrthoDB" id="7069425at2"/>
<reference evidence="2 3" key="1">
    <citation type="submission" date="2018-03" db="EMBL/GenBank/DDBJ databases">
        <title>Genomic Encyclopedia of Type Strains, Phase III (KMG-III): the genomes of soil and plant-associated and newly described type strains.</title>
        <authorList>
            <person name="Whitman W."/>
        </authorList>
    </citation>
    <scope>NUCLEOTIDE SEQUENCE [LARGE SCALE GENOMIC DNA]</scope>
    <source>
        <strain evidence="2 3">CGMCC 1.9313</strain>
    </source>
</reference>
<dbReference type="PANTHER" id="PTHR32387:SF0">
    <property type="entry name" value="PROTEIN NO VEIN"/>
    <property type="match status" value="1"/>
</dbReference>